<keyword evidence="2" id="KW-1185">Reference proteome</keyword>
<accession>A0A8J3L780</accession>
<dbReference type="RefSeq" id="WP_203693977.1">
    <property type="nucleotide sequence ID" value="NZ_BAAALC010000076.1"/>
</dbReference>
<evidence type="ECO:0000313" key="1">
    <source>
        <dbReference type="EMBL" id="GIG07635.1"/>
    </source>
</evidence>
<gene>
    <name evidence="1" type="ORF">Cco03nite_43350</name>
</gene>
<dbReference type="AlphaFoldDB" id="A0A8J3L780"/>
<proteinExistence type="predicted"/>
<reference evidence="1 2" key="1">
    <citation type="submission" date="2021-01" db="EMBL/GenBank/DDBJ databases">
        <title>Whole genome shotgun sequence of Catellatospora coxensis NBRC 107359.</title>
        <authorList>
            <person name="Komaki H."/>
            <person name="Tamura T."/>
        </authorList>
    </citation>
    <scope>NUCLEOTIDE SEQUENCE [LARGE SCALE GENOMIC DNA]</scope>
    <source>
        <strain evidence="1 2">NBRC 107359</strain>
    </source>
</reference>
<dbReference type="Proteomes" id="UP000630887">
    <property type="component" value="Unassembled WGS sequence"/>
</dbReference>
<evidence type="ECO:0000313" key="2">
    <source>
        <dbReference type="Proteomes" id="UP000630887"/>
    </source>
</evidence>
<sequence>MGNSYMYPVLRTPDLGEAYALALRLLSLARRVDEADLWAVTAACALPRYAALAEAQLREQATPSQLDALVGALAPLVKDPARQLSGDLGSLSVGQLDLRDAEPLRHLADVRIHLFAEHVAPGTVEEGFLAAIGSDVGAVNWDVRWPPVDELDLDDCVKYAGVEITVNSAGLFDETYAGDHTVWVHTREDERAQWLAERAGATVLGPRMLGR</sequence>
<organism evidence="1 2">
    <name type="scientific">Catellatospora coxensis</name>
    <dbReference type="NCBI Taxonomy" id="310354"/>
    <lineage>
        <taxon>Bacteria</taxon>
        <taxon>Bacillati</taxon>
        <taxon>Actinomycetota</taxon>
        <taxon>Actinomycetes</taxon>
        <taxon>Micromonosporales</taxon>
        <taxon>Micromonosporaceae</taxon>
        <taxon>Catellatospora</taxon>
    </lineage>
</organism>
<name>A0A8J3L780_9ACTN</name>
<protein>
    <submittedName>
        <fullName evidence="1">Uncharacterized protein</fullName>
    </submittedName>
</protein>
<comment type="caution">
    <text evidence="1">The sequence shown here is derived from an EMBL/GenBank/DDBJ whole genome shotgun (WGS) entry which is preliminary data.</text>
</comment>
<dbReference type="EMBL" id="BONI01000037">
    <property type="protein sequence ID" value="GIG07635.1"/>
    <property type="molecule type" value="Genomic_DNA"/>
</dbReference>